<protein>
    <submittedName>
        <fullName evidence="1">Uncharacterized protein</fullName>
    </submittedName>
</protein>
<dbReference type="EMBL" id="AYKQ01000009">
    <property type="protein sequence ID" value="EWH33392.1"/>
    <property type="molecule type" value="Genomic_DNA"/>
</dbReference>
<evidence type="ECO:0000313" key="2">
    <source>
        <dbReference type="Proteomes" id="UP000023555"/>
    </source>
</evidence>
<dbReference type="HOGENOM" id="CLU_3374473_0_0_9"/>
<name>W7RP81_LYSSH</name>
<proteinExistence type="predicted"/>
<dbReference type="AlphaFoldDB" id="W7RP81"/>
<sequence>MMVFTPIKPMLLHTGNTNEIVNDDENILRLPYPFD</sequence>
<accession>W7RP81</accession>
<dbReference type="Proteomes" id="UP000023555">
    <property type="component" value="Unassembled WGS sequence"/>
</dbReference>
<organism evidence="1 2">
    <name type="scientific">Lysinibacillus sphaericus CBAM5</name>
    <dbReference type="NCBI Taxonomy" id="1400869"/>
    <lineage>
        <taxon>Bacteria</taxon>
        <taxon>Bacillati</taxon>
        <taxon>Bacillota</taxon>
        <taxon>Bacilli</taxon>
        <taxon>Bacillales</taxon>
        <taxon>Bacillaceae</taxon>
        <taxon>Lysinibacillus</taxon>
    </lineage>
</organism>
<comment type="caution">
    <text evidence="1">The sequence shown here is derived from an EMBL/GenBank/DDBJ whole genome shotgun (WGS) entry which is preliminary data.</text>
</comment>
<evidence type="ECO:0000313" key="1">
    <source>
        <dbReference type="EMBL" id="EWH33392.1"/>
    </source>
</evidence>
<reference evidence="1 2" key="1">
    <citation type="journal article" date="2015" name="Stand. Genomic Sci.">
        <title>Genome sequence and description of the mosquitocidal and heavy metal tolerant strain Lysinibacillus sphaericus CBAM5.</title>
        <authorList>
            <person name="Pena-Montenegro T.D."/>
            <person name="Lozano L."/>
            <person name="Dussan J."/>
        </authorList>
    </citation>
    <scope>NUCLEOTIDE SEQUENCE [LARGE SCALE GENOMIC DNA]</scope>
    <source>
        <strain evidence="1">CBAM5</strain>
    </source>
</reference>
<gene>
    <name evidence="1" type="ORF">P799_08635</name>
</gene>